<dbReference type="GO" id="GO:0051793">
    <property type="term" value="P:medium-chain fatty acid catabolic process"/>
    <property type="evidence" value="ECO:0007669"/>
    <property type="project" value="TreeGrafter"/>
</dbReference>
<dbReference type="Gene3D" id="3.40.50.1820">
    <property type="entry name" value="alpha/beta hydrolase"/>
    <property type="match status" value="1"/>
</dbReference>
<dbReference type="InterPro" id="IPR012020">
    <property type="entry name" value="ABHD4"/>
</dbReference>
<evidence type="ECO:0000259" key="3">
    <source>
        <dbReference type="Pfam" id="PF00561"/>
    </source>
</evidence>
<evidence type="ECO:0000313" key="4">
    <source>
        <dbReference type="EMBL" id="CCL99146.1"/>
    </source>
</evidence>
<dbReference type="GO" id="GO:0047372">
    <property type="term" value="F:monoacylglycerol lipase activity"/>
    <property type="evidence" value="ECO:0007669"/>
    <property type="project" value="TreeGrafter"/>
</dbReference>
<keyword evidence="5" id="KW-1185">Reference proteome</keyword>
<evidence type="ECO:0000313" key="5">
    <source>
        <dbReference type="Proteomes" id="UP000006352"/>
    </source>
</evidence>
<organism evidence="4 5">
    <name type="scientific">Fibroporia radiculosa</name>
    <dbReference type="NCBI Taxonomy" id="599839"/>
    <lineage>
        <taxon>Eukaryota</taxon>
        <taxon>Fungi</taxon>
        <taxon>Dikarya</taxon>
        <taxon>Basidiomycota</taxon>
        <taxon>Agaricomycotina</taxon>
        <taxon>Agaricomycetes</taxon>
        <taxon>Polyporales</taxon>
        <taxon>Fibroporiaceae</taxon>
        <taxon>Fibroporia</taxon>
    </lineage>
</organism>
<dbReference type="AlphaFoldDB" id="J4I8C0"/>
<evidence type="ECO:0000256" key="2">
    <source>
        <dbReference type="PIRSR" id="PIRSR005211-1"/>
    </source>
</evidence>
<dbReference type="PIRSF" id="PIRSF005211">
    <property type="entry name" value="Ab_hydro_YheT"/>
    <property type="match status" value="1"/>
</dbReference>
<dbReference type="InterPro" id="IPR000073">
    <property type="entry name" value="AB_hydrolase_1"/>
</dbReference>
<feature type="active site" description="Charge relay system" evidence="2">
    <location>
        <position position="162"/>
    </location>
</feature>
<accession>J4I8C0</accession>
<dbReference type="InParanoid" id="J4I8C0"/>
<feature type="domain" description="AB hydrolase-1" evidence="3">
    <location>
        <begin position="76"/>
        <end position="330"/>
    </location>
</feature>
<protein>
    <recommendedName>
        <fullName evidence="3">AB hydrolase-1 domain-containing protein</fullName>
    </recommendedName>
</protein>
<reference evidence="4 5" key="1">
    <citation type="journal article" date="2012" name="Appl. Environ. Microbiol.">
        <title>Short-read sequencing for genomic analysis of the brown rot fungus Fibroporia radiculosa.</title>
        <authorList>
            <person name="Tang J.D."/>
            <person name="Perkins A.D."/>
            <person name="Sonstegard T.S."/>
            <person name="Schroeder S.G."/>
            <person name="Burgess S.C."/>
            <person name="Diehl S.V."/>
        </authorList>
    </citation>
    <scope>NUCLEOTIDE SEQUENCE [LARGE SCALE GENOMIC DNA]</scope>
    <source>
        <strain evidence="4 5">TFFH 294</strain>
    </source>
</reference>
<dbReference type="RefSeq" id="XP_012178429.1">
    <property type="nucleotide sequence ID" value="XM_012323039.1"/>
</dbReference>
<dbReference type="HOGENOM" id="CLU_032487_1_1_1"/>
<dbReference type="InterPro" id="IPR050960">
    <property type="entry name" value="AB_hydrolase_4_sf"/>
</dbReference>
<dbReference type="InterPro" id="IPR029058">
    <property type="entry name" value="AB_hydrolase_fold"/>
</dbReference>
<dbReference type="PANTHER" id="PTHR10794">
    <property type="entry name" value="ABHYDROLASE DOMAIN-CONTAINING PROTEIN"/>
    <property type="match status" value="1"/>
</dbReference>
<sequence length="409" mass="44566">MVVVQVSSTVVFHEYAPEMTSKTSGHLQTAYAVVGDFSKIDKVEYDRTFLRTLDGGTIGLDVTPPANERILRDDTPILIVLHGLTGGSHESYVRAVLAPACTPVENGGLGYRGIVVNSRGCAGVPVTSPQLYSAGHTDDIRVAVLYIAKRYPEARLLGIGFSLGANILTRYLAEEGKHSRLAAGCAVACPWDLTKNAEQLENKWFHRNIYSKAMARNLQRLTARHASSLATFVENPLPQILNKVLQSKSITLSQFDGAITRIAGGSSPPFPFETAWDYYAWGSSHEVLANIRVPFLALNSEDDPVVQVLPYEAGGSPWVAFAITERGGHLGWFEQSREGQIRRWVRKPVLEWLRAAGEDLAVGDEDVRPIIDVDGFLRESGREGIGCQMIEGSEHIIGVEGEGGLLAGL</sequence>
<feature type="active site" description="Charge relay system" evidence="2">
    <location>
        <position position="329"/>
    </location>
</feature>
<gene>
    <name evidence="4" type="ORF">FIBRA_01161</name>
</gene>
<evidence type="ECO:0000256" key="1">
    <source>
        <dbReference type="ARBA" id="ARBA00010884"/>
    </source>
</evidence>
<dbReference type="STRING" id="599839.J4I8C0"/>
<feature type="active site" description="Charge relay system" evidence="2">
    <location>
        <position position="303"/>
    </location>
</feature>
<dbReference type="SUPFAM" id="SSF53474">
    <property type="entry name" value="alpha/beta-Hydrolases"/>
    <property type="match status" value="1"/>
</dbReference>
<dbReference type="Proteomes" id="UP000006352">
    <property type="component" value="Unassembled WGS sequence"/>
</dbReference>
<dbReference type="EMBL" id="HE796917">
    <property type="protein sequence ID" value="CCL99146.1"/>
    <property type="molecule type" value="Genomic_DNA"/>
</dbReference>
<dbReference type="GO" id="GO:0051792">
    <property type="term" value="P:medium-chain fatty acid biosynthetic process"/>
    <property type="evidence" value="ECO:0007669"/>
    <property type="project" value="TreeGrafter"/>
</dbReference>
<name>J4I8C0_9APHY</name>
<dbReference type="Pfam" id="PF00561">
    <property type="entry name" value="Abhydrolase_1"/>
    <property type="match status" value="1"/>
</dbReference>
<dbReference type="OrthoDB" id="5954035at2759"/>
<dbReference type="GeneID" id="24094057"/>
<comment type="similarity">
    <text evidence="1">Belongs to the AB hydrolase superfamily. AB hydrolase 4 family.</text>
</comment>
<dbReference type="GO" id="GO:0008126">
    <property type="term" value="F:acetylesterase activity"/>
    <property type="evidence" value="ECO:0007669"/>
    <property type="project" value="TreeGrafter"/>
</dbReference>
<proteinExistence type="inferred from homology"/>
<dbReference type="PANTHER" id="PTHR10794:SF63">
    <property type="entry name" value="ALPHA_BETA HYDROLASE 1, ISOFORM A"/>
    <property type="match status" value="1"/>
</dbReference>